<protein>
    <recommendedName>
        <fullName evidence="5">DNA primase/nucleoside triphosphatase C-terminal domain-containing protein</fullName>
    </recommendedName>
</protein>
<proteinExistence type="predicted"/>
<evidence type="ECO:0000313" key="4">
    <source>
        <dbReference type="Proteomes" id="UP001242995"/>
    </source>
</evidence>
<dbReference type="EMBL" id="JAUSRG010000005">
    <property type="protein sequence ID" value="MDP9905411.1"/>
    <property type="molecule type" value="Genomic_DNA"/>
</dbReference>
<name>A0AAW8D921_9MICC</name>
<reference evidence="1 3" key="1">
    <citation type="submission" date="2023-07" db="EMBL/GenBank/DDBJ databases">
        <title>Sorghum-associated microbial communities from plants grown in Nebraska, USA.</title>
        <authorList>
            <person name="Schachtman D."/>
        </authorList>
    </citation>
    <scope>NUCLEOTIDE SEQUENCE</scope>
    <source>
        <strain evidence="1">DS1006</strain>
        <strain evidence="2 3">DS1016</strain>
    </source>
</reference>
<sequence length="68" mass="7602">MTPQQIIQFLQDCSIRAAAGNARLDADASYLLYVSWCGLNRKVPVPHQAFRTALRMAGLRPAKKTPHH</sequence>
<dbReference type="RefSeq" id="WP_284990531.1">
    <property type="nucleotide sequence ID" value="NZ_JAUSRG010000005.1"/>
</dbReference>
<evidence type="ECO:0008006" key="5">
    <source>
        <dbReference type="Google" id="ProtNLM"/>
    </source>
</evidence>
<keyword evidence="3" id="KW-1185">Reference proteome</keyword>
<gene>
    <name evidence="1" type="ORF">J2S90_002377</name>
    <name evidence="2" type="ORF">J2S93_001965</name>
</gene>
<evidence type="ECO:0000313" key="2">
    <source>
        <dbReference type="EMBL" id="MDQ0180543.1"/>
    </source>
</evidence>
<dbReference type="Proteomes" id="UP001230951">
    <property type="component" value="Unassembled WGS sequence"/>
</dbReference>
<evidence type="ECO:0000313" key="1">
    <source>
        <dbReference type="EMBL" id="MDP9905411.1"/>
    </source>
</evidence>
<dbReference type="Proteomes" id="UP001242995">
    <property type="component" value="Unassembled WGS sequence"/>
</dbReference>
<evidence type="ECO:0000313" key="3">
    <source>
        <dbReference type="Proteomes" id="UP001230951"/>
    </source>
</evidence>
<dbReference type="AlphaFoldDB" id="A0AAW8D921"/>
<accession>A0AAW8D921</accession>
<dbReference type="EMBL" id="JAUSTF010000003">
    <property type="protein sequence ID" value="MDQ0180543.1"/>
    <property type="molecule type" value="Genomic_DNA"/>
</dbReference>
<organism evidence="1 4">
    <name type="scientific">Arthrobacter bambusae</name>
    <dbReference type="NCBI Taxonomy" id="1338426"/>
    <lineage>
        <taxon>Bacteria</taxon>
        <taxon>Bacillati</taxon>
        <taxon>Actinomycetota</taxon>
        <taxon>Actinomycetes</taxon>
        <taxon>Micrococcales</taxon>
        <taxon>Micrococcaceae</taxon>
        <taxon>Arthrobacter</taxon>
    </lineage>
</organism>
<comment type="caution">
    <text evidence="1">The sequence shown here is derived from an EMBL/GenBank/DDBJ whole genome shotgun (WGS) entry which is preliminary data.</text>
</comment>